<dbReference type="PANTHER" id="PTHR11532:SF57">
    <property type="entry name" value="CARBOXYPEPTIDASE D, B"/>
    <property type="match status" value="1"/>
</dbReference>
<feature type="signal peptide" evidence="4">
    <location>
        <begin position="1"/>
        <end position="33"/>
    </location>
</feature>
<dbReference type="GO" id="GO:0016485">
    <property type="term" value="P:protein processing"/>
    <property type="evidence" value="ECO:0007669"/>
    <property type="project" value="TreeGrafter"/>
</dbReference>
<evidence type="ECO:0000256" key="1">
    <source>
        <dbReference type="ARBA" id="ARBA00005988"/>
    </source>
</evidence>
<dbReference type="Proteomes" id="UP001054857">
    <property type="component" value="Unassembled WGS sequence"/>
</dbReference>
<evidence type="ECO:0000313" key="7">
    <source>
        <dbReference type="Proteomes" id="UP001054857"/>
    </source>
</evidence>
<evidence type="ECO:0000259" key="5">
    <source>
        <dbReference type="PROSITE" id="PS52035"/>
    </source>
</evidence>
<feature type="compositionally biased region" description="Pro residues" evidence="3">
    <location>
        <begin position="267"/>
        <end position="291"/>
    </location>
</feature>
<evidence type="ECO:0000313" key="6">
    <source>
        <dbReference type="EMBL" id="GFR49020.1"/>
    </source>
</evidence>
<comment type="similarity">
    <text evidence="1 2">Belongs to the peptidase M14 family.</text>
</comment>
<dbReference type="GO" id="GO:0008270">
    <property type="term" value="F:zinc ion binding"/>
    <property type="evidence" value="ECO:0007669"/>
    <property type="project" value="InterPro"/>
</dbReference>
<protein>
    <recommendedName>
        <fullName evidence="5">Peptidase M14 domain-containing protein</fullName>
    </recommendedName>
</protein>
<dbReference type="Pfam" id="PF00246">
    <property type="entry name" value="Peptidase_M14"/>
    <property type="match status" value="1"/>
</dbReference>
<dbReference type="InterPro" id="IPR000834">
    <property type="entry name" value="Peptidase_M14"/>
</dbReference>
<dbReference type="PROSITE" id="PS52035">
    <property type="entry name" value="PEPTIDASE_M14"/>
    <property type="match status" value="1"/>
</dbReference>
<dbReference type="InterPro" id="IPR050753">
    <property type="entry name" value="Peptidase_M14_domain"/>
</dbReference>
<feature type="chain" id="PRO_5041925404" description="Peptidase M14 domain-containing protein" evidence="4">
    <location>
        <begin position="34"/>
        <end position="721"/>
    </location>
</feature>
<dbReference type="GO" id="GO:0005615">
    <property type="term" value="C:extracellular space"/>
    <property type="evidence" value="ECO:0007669"/>
    <property type="project" value="TreeGrafter"/>
</dbReference>
<proteinExistence type="inferred from homology"/>
<evidence type="ECO:0000256" key="3">
    <source>
        <dbReference type="SAM" id="MobiDB-lite"/>
    </source>
</evidence>
<dbReference type="Gene3D" id="3.40.630.10">
    <property type="entry name" value="Zn peptidases"/>
    <property type="match status" value="1"/>
</dbReference>
<dbReference type="SUPFAM" id="SSF53187">
    <property type="entry name" value="Zn-dependent exopeptidases"/>
    <property type="match status" value="1"/>
</dbReference>
<name>A0AAD3DVT3_9CHLO</name>
<dbReference type="PRINTS" id="PR00765">
    <property type="entry name" value="CRBOXYPTASEA"/>
</dbReference>
<evidence type="ECO:0000256" key="2">
    <source>
        <dbReference type="PROSITE-ProRule" id="PRU01379"/>
    </source>
</evidence>
<feature type="region of interest" description="Disordered" evidence="3">
    <location>
        <begin position="104"/>
        <end position="293"/>
    </location>
</feature>
<evidence type="ECO:0000256" key="4">
    <source>
        <dbReference type="SAM" id="SignalP"/>
    </source>
</evidence>
<feature type="compositionally biased region" description="Pro residues" evidence="3">
    <location>
        <begin position="160"/>
        <end position="259"/>
    </location>
</feature>
<feature type="active site" description="Proton donor/acceptor" evidence="2">
    <location>
        <position position="586"/>
    </location>
</feature>
<dbReference type="GO" id="GO:0006518">
    <property type="term" value="P:peptide metabolic process"/>
    <property type="evidence" value="ECO:0007669"/>
    <property type="project" value="TreeGrafter"/>
</dbReference>
<feature type="domain" description="Peptidase M14" evidence="5">
    <location>
        <begin position="303"/>
        <end position="618"/>
    </location>
</feature>
<comment type="caution">
    <text evidence="6">The sequence shown here is derived from an EMBL/GenBank/DDBJ whole genome shotgun (WGS) entry which is preliminary data.</text>
</comment>
<dbReference type="AlphaFoldDB" id="A0AAD3DVT3"/>
<keyword evidence="4" id="KW-0732">Signal</keyword>
<sequence length="721" mass="76411">MSMSHVDKGSRPSFKLLCSYIVLSLLISRTTSSETLLREGVALPENWLDILQEPDGTSQLAAAIHEASASTATANQRTSLPQPPPPPSPAPYTVLTATVKAVATTAAPAKRKSPPPPTPPPPPSPYPKAPRSPPSSRPSPPPPTPPPSPPKSVAKRRPPPPKQPLSPPSPPLTPAMPPPKSKTKRPPPPPPSPPPALRPPPLQPPTTPPPPSPSPPPPPPSSPSPPVHTSYPPPPPTSFSPPSQPPSQAPHAPPTPPPKASRSPRFRSPPPGLPLLPPQSPPSSPSPPAQPAAPLEYQLDWASYPSFEAISLFLAKTAEFSRGRCSLSSLGKSVEGRELWLVAVGNASAPAYPDPLRPSLPFAKPKVAYIGNMHGDEKVNLLLLLQLVGELCGDTAADSRLQALVESTMIYIVPSMNPDGYTNSYRWNARGIDLNRNALTQDFPFARPTLKDVAGGSSYSEAAYFLSVGGTSMEPETEAVTSWLAALRPTVSANLHGGALVAGYTLDACDTMGLNMDCDSPESPLPGFLANAYAMNHPRMPAVRRDSNGLGDFVNGTTQGASWYTALGTLADWVHHALRLHMLTLELHANKMPSPASTNFPTLYANNRASFLRLAEMAHSGLRARLLDAVSGQPLLANATLQSPPGMWAPQVEPDGLIWKLGTPNLQYNGTLLPYNPANTSIRYAPVPFSFRVAVGWDDAVNGEGLSGLSVVQTFLAQRLG</sequence>
<dbReference type="GO" id="GO:0004181">
    <property type="term" value="F:metallocarboxypeptidase activity"/>
    <property type="evidence" value="ECO:0007669"/>
    <property type="project" value="InterPro"/>
</dbReference>
<feature type="region of interest" description="Disordered" evidence="3">
    <location>
        <begin position="66"/>
        <end position="92"/>
    </location>
</feature>
<gene>
    <name evidence="6" type="ORF">Agub_g11041</name>
</gene>
<keyword evidence="7" id="KW-1185">Reference proteome</keyword>
<feature type="compositionally biased region" description="Pro residues" evidence="3">
    <location>
        <begin position="81"/>
        <end position="90"/>
    </location>
</feature>
<reference evidence="6 7" key="1">
    <citation type="journal article" date="2021" name="Sci. Rep.">
        <title>Genome sequencing of the multicellular alga Astrephomene provides insights into convergent evolution of germ-soma differentiation.</title>
        <authorList>
            <person name="Yamashita S."/>
            <person name="Yamamoto K."/>
            <person name="Matsuzaki R."/>
            <person name="Suzuki S."/>
            <person name="Yamaguchi H."/>
            <person name="Hirooka S."/>
            <person name="Minakuchi Y."/>
            <person name="Miyagishima S."/>
            <person name="Kawachi M."/>
            <person name="Toyoda A."/>
            <person name="Nozaki H."/>
        </authorList>
    </citation>
    <scope>NUCLEOTIDE SEQUENCE [LARGE SCALE GENOMIC DNA]</scope>
    <source>
        <strain evidence="6 7">NIES-4017</strain>
    </source>
</reference>
<accession>A0AAD3DVT3</accession>
<dbReference type="PANTHER" id="PTHR11532">
    <property type="entry name" value="PROTEASE M14 CARBOXYPEPTIDASE"/>
    <property type="match status" value="1"/>
</dbReference>
<dbReference type="SMART" id="SM00631">
    <property type="entry name" value="Zn_pept"/>
    <property type="match status" value="1"/>
</dbReference>
<feature type="compositionally biased region" description="Pro residues" evidence="3">
    <location>
        <begin position="114"/>
        <end position="150"/>
    </location>
</feature>
<dbReference type="EMBL" id="BMAR01000027">
    <property type="protein sequence ID" value="GFR49020.1"/>
    <property type="molecule type" value="Genomic_DNA"/>
</dbReference>
<organism evidence="6 7">
    <name type="scientific">Astrephomene gubernaculifera</name>
    <dbReference type="NCBI Taxonomy" id="47775"/>
    <lineage>
        <taxon>Eukaryota</taxon>
        <taxon>Viridiplantae</taxon>
        <taxon>Chlorophyta</taxon>
        <taxon>core chlorophytes</taxon>
        <taxon>Chlorophyceae</taxon>
        <taxon>CS clade</taxon>
        <taxon>Chlamydomonadales</taxon>
        <taxon>Astrephomenaceae</taxon>
        <taxon>Astrephomene</taxon>
    </lineage>
</organism>